<evidence type="ECO:0000259" key="1">
    <source>
        <dbReference type="Pfam" id="PF04608"/>
    </source>
</evidence>
<accession>A0A6B8RLP3</accession>
<feature type="domain" description="YutG/PgpA" evidence="1">
    <location>
        <begin position="174"/>
        <end position="307"/>
    </location>
</feature>
<dbReference type="GO" id="GO:0008962">
    <property type="term" value="F:phosphatidylglycerophosphatase activity"/>
    <property type="evidence" value="ECO:0007669"/>
    <property type="project" value="InterPro"/>
</dbReference>
<reference evidence="3" key="1">
    <citation type="submission" date="2018-11" db="EMBL/GenBank/DDBJ databases">
        <title>Complete genome sequence of Paenibacillus sp. ML311-T8.</title>
        <authorList>
            <person name="Nam Y.-D."/>
            <person name="Kang J."/>
            <person name="Chung W.-H."/>
            <person name="Park Y.S."/>
        </authorList>
    </citation>
    <scope>NUCLEOTIDE SEQUENCE [LARGE SCALE GENOMIC DNA]</scope>
    <source>
        <strain evidence="3">ML311-T8</strain>
    </source>
</reference>
<name>A0A6B8RLP3_9BACL</name>
<dbReference type="EMBL" id="CP034235">
    <property type="protein sequence ID" value="QGQ96346.1"/>
    <property type="molecule type" value="Genomic_DNA"/>
</dbReference>
<dbReference type="InterPro" id="IPR007686">
    <property type="entry name" value="YutG/PgpA"/>
</dbReference>
<gene>
    <name evidence="2" type="ORF">EHS13_16385</name>
</gene>
<keyword evidence="3" id="KW-1185">Reference proteome</keyword>
<dbReference type="AlphaFoldDB" id="A0A6B8RLP3"/>
<dbReference type="KEGG" id="ppsc:EHS13_16385"/>
<proteinExistence type="predicted"/>
<dbReference type="RefSeq" id="WP_155701382.1">
    <property type="nucleotide sequence ID" value="NZ_CP034235.1"/>
</dbReference>
<evidence type="ECO:0000313" key="2">
    <source>
        <dbReference type="EMBL" id="QGQ96346.1"/>
    </source>
</evidence>
<dbReference type="GO" id="GO:0006629">
    <property type="term" value="P:lipid metabolic process"/>
    <property type="evidence" value="ECO:0007669"/>
    <property type="project" value="InterPro"/>
</dbReference>
<organism evidence="2 3">
    <name type="scientific">Paenibacillus psychroresistens</name>
    <dbReference type="NCBI Taxonomy" id="1778678"/>
    <lineage>
        <taxon>Bacteria</taxon>
        <taxon>Bacillati</taxon>
        <taxon>Bacillota</taxon>
        <taxon>Bacilli</taxon>
        <taxon>Bacillales</taxon>
        <taxon>Paenibacillaceae</taxon>
        <taxon>Paenibacillus</taxon>
    </lineage>
</organism>
<dbReference type="Proteomes" id="UP000426246">
    <property type="component" value="Chromosome"/>
</dbReference>
<dbReference type="InterPro" id="IPR036681">
    <property type="entry name" value="PgpA-like_sf"/>
</dbReference>
<protein>
    <recommendedName>
        <fullName evidence="1">YutG/PgpA domain-containing protein</fullName>
    </recommendedName>
</protein>
<dbReference type="Gene3D" id="1.10.3760.10">
    <property type="entry name" value="PgpA-like"/>
    <property type="match status" value="2"/>
</dbReference>
<dbReference type="CDD" id="cd06971">
    <property type="entry name" value="PgpA"/>
    <property type="match status" value="1"/>
</dbReference>
<dbReference type="OrthoDB" id="9793244at2"/>
<dbReference type="Pfam" id="PF04608">
    <property type="entry name" value="PgpA"/>
    <property type="match status" value="1"/>
</dbReference>
<dbReference type="SUPFAM" id="SSF101307">
    <property type="entry name" value="YutG-like"/>
    <property type="match status" value="1"/>
</dbReference>
<sequence length="324" mass="36305">MKSFLADKEHTFSDLLAELYTFYPKQEIMLAVIQLLHSVKTIPVELTDVELALNAVLKKTETYSVLLTLMELEKKAEVDEVLQESMKHPSYNQHRTIALNICHMYSSGAVSFFGYVDCTFRSFFPQKHPKSFIAKGVCALIACTAEVLVTGIVQDYTEENLAILLRRGVTLNHLVDMVFILQKPYNSELTFEDCKGHVLGVLRKQQTFHTIQLCAQIDEGVEQNEFGAQFQAIVANDEGLYGVDEAVNISISMMYGMIAITNFGYLDKSKPGIIGELDRDHSNGKCNTFMDDTVCALVSASCARLAHNHVNTQSKPNYDLNPID</sequence>
<evidence type="ECO:0000313" key="3">
    <source>
        <dbReference type="Proteomes" id="UP000426246"/>
    </source>
</evidence>